<organism evidence="1 2">
    <name type="scientific">Sporosarcina gallistercoris</name>
    <dbReference type="NCBI Taxonomy" id="2762245"/>
    <lineage>
        <taxon>Bacteria</taxon>
        <taxon>Bacillati</taxon>
        <taxon>Bacillota</taxon>
        <taxon>Bacilli</taxon>
        <taxon>Bacillales</taxon>
        <taxon>Caryophanaceae</taxon>
        <taxon>Sporosarcina</taxon>
    </lineage>
</organism>
<comment type="caution">
    <text evidence="1">The sequence shown here is derived from an EMBL/GenBank/DDBJ whole genome shotgun (WGS) entry which is preliminary data.</text>
</comment>
<protein>
    <submittedName>
        <fullName evidence="1">YpjP family protein</fullName>
    </submittedName>
</protein>
<gene>
    <name evidence="1" type="ORF">H9659_08325</name>
</gene>
<name>A0ABR8PJS6_9BACL</name>
<dbReference type="EMBL" id="JACSQY010000005">
    <property type="protein sequence ID" value="MBD7908334.1"/>
    <property type="molecule type" value="Genomic_DNA"/>
</dbReference>
<dbReference type="Proteomes" id="UP000659496">
    <property type="component" value="Unassembled WGS sequence"/>
</dbReference>
<accession>A0ABR8PJS6</accession>
<dbReference type="RefSeq" id="WP_191689483.1">
    <property type="nucleotide sequence ID" value="NZ_JACSQY010000005.1"/>
</dbReference>
<keyword evidence="2" id="KW-1185">Reference proteome</keyword>
<evidence type="ECO:0000313" key="1">
    <source>
        <dbReference type="EMBL" id="MBD7908334.1"/>
    </source>
</evidence>
<dbReference type="Pfam" id="PF14005">
    <property type="entry name" value="YpjP"/>
    <property type="match status" value="1"/>
</dbReference>
<sequence>MKKWLQQLMIISVAFVTFGVISPSHEIWSTLHEKEDVKETEHPQHSSKYAVHFDDPYFNRPVSSEDYLTEEDLVIGAHTLAFTKFGSKIGPVIENEFDEVIFPQIEQVIREKIGEHVQMNRKLAISEHPSGGTAEKIFNIKDVEADKNLLLFHVRTEKRPQDGYFFNFHYHLPEDDYQTHHTLGDVYWSKNTPPKWLS</sequence>
<proteinExistence type="predicted"/>
<dbReference type="InterPro" id="IPR025616">
    <property type="entry name" value="YpjP"/>
</dbReference>
<reference evidence="1 2" key="1">
    <citation type="submission" date="2020-08" db="EMBL/GenBank/DDBJ databases">
        <title>A Genomic Blueprint of the Chicken Gut Microbiome.</title>
        <authorList>
            <person name="Gilroy R."/>
            <person name="Ravi A."/>
            <person name="Getino M."/>
            <person name="Pursley I."/>
            <person name="Horton D.L."/>
            <person name="Alikhan N.-F."/>
            <person name="Baker D."/>
            <person name="Gharbi K."/>
            <person name="Hall N."/>
            <person name="Watson M."/>
            <person name="Adriaenssens E.M."/>
            <person name="Foster-Nyarko E."/>
            <person name="Jarju S."/>
            <person name="Secka A."/>
            <person name="Antonio M."/>
            <person name="Oren A."/>
            <person name="Chaudhuri R."/>
            <person name="La Ragione R.M."/>
            <person name="Hildebrand F."/>
            <person name="Pallen M.J."/>
        </authorList>
    </citation>
    <scope>NUCLEOTIDE SEQUENCE [LARGE SCALE GENOMIC DNA]</scope>
    <source>
        <strain evidence="1 2">Sa3CUA8</strain>
    </source>
</reference>
<evidence type="ECO:0000313" key="2">
    <source>
        <dbReference type="Proteomes" id="UP000659496"/>
    </source>
</evidence>